<dbReference type="SMART" id="SM00450">
    <property type="entry name" value="RHOD"/>
    <property type="match status" value="2"/>
</dbReference>
<dbReference type="GO" id="GO:0004792">
    <property type="term" value="F:thiosulfate-cyanide sulfurtransferase activity"/>
    <property type="evidence" value="ECO:0007669"/>
    <property type="project" value="InterPro"/>
</dbReference>
<keyword evidence="1" id="KW-0677">Repeat</keyword>
<dbReference type="InterPro" id="IPR001763">
    <property type="entry name" value="Rhodanese-like_dom"/>
</dbReference>
<evidence type="ECO:0000259" key="2">
    <source>
        <dbReference type="PROSITE" id="PS50206"/>
    </source>
</evidence>
<protein>
    <recommendedName>
        <fullName evidence="2">Rhodanese domain-containing protein</fullName>
    </recommendedName>
</protein>
<dbReference type="PROSITE" id="PS50206">
    <property type="entry name" value="RHODANESE_3"/>
    <property type="match status" value="2"/>
</dbReference>
<dbReference type="SUPFAM" id="SSF52821">
    <property type="entry name" value="Rhodanese/Cell cycle control phosphatase"/>
    <property type="match status" value="2"/>
</dbReference>
<comment type="caution">
    <text evidence="3">The sequence shown here is derived from an EMBL/GenBank/DDBJ whole genome shotgun (WGS) entry which is preliminary data.</text>
</comment>
<dbReference type="InterPro" id="IPR051126">
    <property type="entry name" value="Thiosulfate_sulfurtransferase"/>
</dbReference>
<evidence type="ECO:0000313" key="3">
    <source>
        <dbReference type="EMBL" id="KKK60847.1"/>
    </source>
</evidence>
<dbReference type="PANTHER" id="PTHR43855">
    <property type="entry name" value="THIOSULFATE SULFURTRANSFERASE"/>
    <property type="match status" value="1"/>
</dbReference>
<name>A0A0F8WVM4_9ZZZZ</name>
<feature type="domain" description="Rhodanese" evidence="2">
    <location>
        <begin position="24"/>
        <end position="124"/>
    </location>
</feature>
<accession>A0A0F8WVM4</accession>
<reference evidence="3" key="1">
    <citation type="journal article" date="2015" name="Nature">
        <title>Complex archaea that bridge the gap between prokaryotes and eukaryotes.</title>
        <authorList>
            <person name="Spang A."/>
            <person name="Saw J.H."/>
            <person name="Jorgensen S.L."/>
            <person name="Zaremba-Niedzwiedzka K."/>
            <person name="Martijn J."/>
            <person name="Lind A.E."/>
            <person name="van Eijk R."/>
            <person name="Schleper C."/>
            <person name="Guy L."/>
            <person name="Ettema T.J."/>
        </authorList>
    </citation>
    <scope>NUCLEOTIDE SEQUENCE</scope>
</reference>
<proteinExistence type="predicted"/>
<dbReference type="PROSITE" id="PS00380">
    <property type="entry name" value="RHODANESE_1"/>
    <property type="match status" value="1"/>
</dbReference>
<evidence type="ECO:0000256" key="1">
    <source>
        <dbReference type="ARBA" id="ARBA00022737"/>
    </source>
</evidence>
<feature type="non-terminal residue" evidence="3">
    <location>
        <position position="1"/>
    </location>
</feature>
<dbReference type="InterPro" id="IPR036873">
    <property type="entry name" value="Rhodanese-like_dom_sf"/>
</dbReference>
<dbReference type="Gene3D" id="3.40.250.10">
    <property type="entry name" value="Rhodanese-like domain"/>
    <property type="match status" value="2"/>
</dbReference>
<dbReference type="EMBL" id="LAZR01062766">
    <property type="protein sequence ID" value="KKK60847.1"/>
    <property type="molecule type" value="Genomic_DNA"/>
</dbReference>
<dbReference type="CDD" id="cd01448">
    <property type="entry name" value="TST_Repeat_1"/>
    <property type="match status" value="1"/>
</dbReference>
<dbReference type="PANTHER" id="PTHR43855:SF1">
    <property type="entry name" value="THIOSULFATE SULFURTRANSFERASE"/>
    <property type="match status" value="1"/>
</dbReference>
<dbReference type="Pfam" id="PF00581">
    <property type="entry name" value="Rhodanese"/>
    <property type="match status" value="2"/>
</dbReference>
<organism evidence="3">
    <name type="scientific">marine sediment metagenome</name>
    <dbReference type="NCBI Taxonomy" id="412755"/>
    <lineage>
        <taxon>unclassified sequences</taxon>
        <taxon>metagenomes</taxon>
        <taxon>ecological metagenomes</taxon>
    </lineage>
</organism>
<sequence length="270" mass="30657">MCCLSKEKTLHPTIEADSLRSELRDKSVRVIDVRKEEDYKKSHIPTSVNLPLANLLSDDSPERVVKLVQSFGIDDETPVVVYDDTFGALASRVAWTFQYLGHSDVSLLDVTYGQWNSLGLETDTKIPSYDSKNHSVNLHPEIMATADYLEKAKTKENVVLLDNRERLNFLEQHIPGAINIPYRSLGSEDRILKTKTEMKRLIENRGISPDAEIITYCGSVGTLSGLAYYALKSVNMPNVKLYVRSFKEWKTLKKPIEKQQNATYWDLSAE</sequence>
<gene>
    <name evidence="3" type="ORF">LCGC14_3020260</name>
</gene>
<dbReference type="InterPro" id="IPR001307">
    <property type="entry name" value="Thiosulphate_STrfase_CS"/>
</dbReference>
<dbReference type="AlphaFoldDB" id="A0A0F8WVM4"/>
<feature type="domain" description="Rhodanese" evidence="2">
    <location>
        <begin position="154"/>
        <end position="258"/>
    </location>
</feature>